<evidence type="ECO:0000256" key="4">
    <source>
        <dbReference type="ARBA" id="ARBA00022679"/>
    </source>
</evidence>
<keyword evidence="9" id="KW-1185">Reference proteome</keyword>
<dbReference type="SUPFAM" id="SSF47616">
    <property type="entry name" value="GST C-terminal domain-like"/>
    <property type="match status" value="1"/>
</dbReference>
<reference evidence="8" key="1">
    <citation type="submission" date="2020-11" db="EMBL/GenBank/DDBJ databases">
        <authorList>
            <person name="Tran Van P."/>
        </authorList>
    </citation>
    <scope>NUCLEOTIDE SEQUENCE</scope>
</reference>
<dbReference type="Proteomes" id="UP000728032">
    <property type="component" value="Unassembled WGS sequence"/>
</dbReference>
<dbReference type="PROSITE" id="PS50404">
    <property type="entry name" value="GST_NTER"/>
    <property type="match status" value="1"/>
</dbReference>
<dbReference type="PANTHER" id="PTHR11571">
    <property type="entry name" value="GLUTATHIONE S-TRANSFERASE"/>
    <property type="match status" value="1"/>
</dbReference>
<dbReference type="InterPro" id="IPR010987">
    <property type="entry name" value="Glutathione-S-Trfase_C-like"/>
</dbReference>
<accession>A0A7R9QPZ4</accession>
<evidence type="ECO:0000259" key="6">
    <source>
        <dbReference type="PROSITE" id="PS50404"/>
    </source>
</evidence>
<dbReference type="SFLD" id="SFLDG00363">
    <property type="entry name" value="AMPS_(cytGST):_Alpha-__Mu-__Pi"/>
    <property type="match status" value="1"/>
</dbReference>
<evidence type="ECO:0000313" key="9">
    <source>
        <dbReference type="Proteomes" id="UP000728032"/>
    </source>
</evidence>
<dbReference type="EMBL" id="OC921585">
    <property type="protein sequence ID" value="CAD7653525.1"/>
    <property type="molecule type" value="Genomic_DNA"/>
</dbReference>
<sequence>MCSKPTLAYWNVRGIAQHIRLLLAYSGVEFNDKRYEFEHREAWLSDKANLGMDFPNLPYYIDGKIKISQSLAILKYLARKHGLSARTDPELVLQEVAEQQVEDMRLRFLFGVVMSDPVANKEGYCAGVLDPQLDELVKFLGGKQWLTGRLSYVDFMAYEILDWFRLFSPETVAKYSAIGEYLTRFEALPTIKKYQASSQFIRWPLTGNLAKWGNK</sequence>
<name>A0A7R9QPZ4_9ACAR</name>
<dbReference type="PANTHER" id="PTHR11571:SF222">
    <property type="entry name" value="GLUTATHIONE TRANSFERASE"/>
    <property type="match status" value="1"/>
</dbReference>
<dbReference type="GO" id="GO:0006749">
    <property type="term" value="P:glutathione metabolic process"/>
    <property type="evidence" value="ECO:0007669"/>
    <property type="project" value="TreeGrafter"/>
</dbReference>
<comment type="function">
    <text evidence="1">Conjugation of reduced glutathione to a wide number of exogenous and endogenous hydrophobic electrophiles.</text>
</comment>
<comment type="similarity">
    <text evidence="2">Belongs to the GST superfamily. Mu family.</text>
</comment>
<dbReference type="AlphaFoldDB" id="A0A7R9QPZ4"/>
<evidence type="ECO:0000256" key="2">
    <source>
        <dbReference type="ARBA" id="ARBA00005861"/>
    </source>
</evidence>
<dbReference type="InterPro" id="IPR036249">
    <property type="entry name" value="Thioredoxin-like_sf"/>
</dbReference>
<dbReference type="EMBL" id="CAJPVJ010006760">
    <property type="protein sequence ID" value="CAG2170712.1"/>
    <property type="molecule type" value="Genomic_DNA"/>
</dbReference>
<dbReference type="CDD" id="cd03075">
    <property type="entry name" value="GST_N_Mu"/>
    <property type="match status" value="1"/>
</dbReference>
<dbReference type="InterPro" id="IPR004046">
    <property type="entry name" value="GST_C"/>
</dbReference>
<comment type="catalytic activity">
    <reaction evidence="5">
        <text>RX + glutathione = an S-substituted glutathione + a halide anion + H(+)</text>
        <dbReference type="Rhea" id="RHEA:16437"/>
        <dbReference type="ChEBI" id="CHEBI:15378"/>
        <dbReference type="ChEBI" id="CHEBI:16042"/>
        <dbReference type="ChEBI" id="CHEBI:17792"/>
        <dbReference type="ChEBI" id="CHEBI:57925"/>
        <dbReference type="ChEBI" id="CHEBI:90779"/>
        <dbReference type="EC" id="2.5.1.18"/>
    </reaction>
</comment>
<dbReference type="PROSITE" id="PS50405">
    <property type="entry name" value="GST_CTER"/>
    <property type="match status" value="1"/>
</dbReference>
<evidence type="ECO:0000259" key="7">
    <source>
        <dbReference type="PROSITE" id="PS50405"/>
    </source>
</evidence>
<dbReference type="InterPro" id="IPR040079">
    <property type="entry name" value="Glutathione_S-Trfase"/>
</dbReference>
<dbReference type="SUPFAM" id="SSF52833">
    <property type="entry name" value="Thioredoxin-like"/>
    <property type="match status" value="1"/>
</dbReference>
<evidence type="ECO:0000256" key="1">
    <source>
        <dbReference type="ARBA" id="ARBA00003701"/>
    </source>
</evidence>
<dbReference type="InterPro" id="IPR036282">
    <property type="entry name" value="Glutathione-S-Trfase_C_sf"/>
</dbReference>
<gene>
    <name evidence="8" type="ORF">ONB1V03_LOCUS10178</name>
</gene>
<evidence type="ECO:0000313" key="8">
    <source>
        <dbReference type="EMBL" id="CAD7653525.1"/>
    </source>
</evidence>
<feature type="domain" description="GST N-terminal" evidence="6">
    <location>
        <begin position="3"/>
        <end position="85"/>
    </location>
</feature>
<protein>
    <recommendedName>
        <fullName evidence="3">glutathione transferase</fullName>
        <ecNumber evidence="3">2.5.1.18</ecNumber>
    </recommendedName>
</protein>
<dbReference type="EC" id="2.5.1.18" evidence="3"/>
<dbReference type="OrthoDB" id="4951845at2759"/>
<keyword evidence="4" id="KW-0808">Transferase</keyword>
<proteinExistence type="inferred from homology"/>
<dbReference type="GO" id="GO:0004364">
    <property type="term" value="F:glutathione transferase activity"/>
    <property type="evidence" value="ECO:0007669"/>
    <property type="project" value="UniProtKB-EC"/>
</dbReference>
<dbReference type="Gene3D" id="1.20.1050.130">
    <property type="match status" value="1"/>
</dbReference>
<organism evidence="8">
    <name type="scientific">Oppiella nova</name>
    <dbReference type="NCBI Taxonomy" id="334625"/>
    <lineage>
        <taxon>Eukaryota</taxon>
        <taxon>Metazoa</taxon>
        <taxon>Ecdysozoa</taxon>
        <taxon>Arthropoda</taxon>
        <taxon>Chelicerata</taxon>
        <taxon>Arachnida</taxon>
        <taxon>Acari</taxon>
        <taxon>Acariformes</taxon>
        <taxon>Sarcoptiformes</taxon>
        <taxon>Oribatida</taxon>
        <taxon>Brachypylina</taxon>
        <taxon>Oppioidea</taxon>
        <taxon>Oppiidae</taxon>
        <taxon>Oppiella</taxon>
    </lineage>
</organism>
<feature type="domain" description="GST C-terminal" evidence="7">
    <location>
        <begin position="87"/>
        <end position="205"/>
    </location>
</feature>
<dbReference type="InterPro" id="IPR004045">
    <property type="entry name" value="Glutathione_S-Trfase_N"/>
</dbReference>
<dbReference type="SFLD" id="SFLDG01205">
    <property type="entry name" value="AMPS.1"/>
    <property type="match status" value="1"/>
</dbReference>
<dbReference type="Pfam" id="PF02798">
    <property type="entry name" value="GST_N"/>
    <property type="match status" value="1"/>
</dbReference>
<dbReference type="InterPro" id="IPR050213">
    <property type="entry name" value="GST_superfamily"/>
</dbReference>
<dbReference type="SFLD" id="SFLDS00019">
    <property type="entry name" value="Glutathione_Transferase_(cytos"/>
    <property type="match status" value="1"/>
</dbReference>
<evidence type="ECO:0000256" key="3">
    <source>
        <dbReference type="ARBA" id="ARBA00012452"/>
    </source>
</evidence>
<evidence type="ECO:0000256" key="5">
    <source>
        <dbReference type="ARBA" id="ARBA00047960"/>
    </source>
</evidence>
<dbReference type="Pfam" id="PF14497">
    <property type="entry name" value="GST_C_3"/>
    <property type="match status" value="1"/>
</dbReference>